<dbReference type="Proteomes" id="UP001140172">
    <property type="component" value="Unassembled WGS sequence"/>
</dbReference>
<organism evidence="3 4">
    <name type="scientific">Coemansia interrupta</name>
    <dbReference type="NCBI Taxonomy" id="1126814"/>
    <lineage>
        <taxon>Eukaryota</taxon>
        <taxon>Fungi</taxon>
        <taxon>Fungi incertae sedis</taxon>
        <taxon>Zoopagomycota</taxon>
        <taxon>Kickxellomycotina</taxon>
        <taxon>Kickxellomycetes</taxon>
        <taxon>Kickxellales</taxon>
        <taxon>Kickxellaceae</taxon>
        <taxon>Coemansia</taxon>
    </lineage>
</organism>
<evidence type="ECO:0000259" key="2">
    <source>
        <dbReference type="Pfam" id="PF10419"/>
    </source>
</evidence>
<feature type="domain" description="Transcription factor TFIIIC triple barrel" evidence="2">
    <location>
        <begin position="133"/>
        <end position="205"/>
    </location>
</feature>
<accession>A0A9W8LFC6</accession>
<feature type="compositionally biased region" description="Acidic residues" evidence="1">
    <location>
        <begin position="85"/>
        <end position="115"/>
    </location>
</feature>
<name>A0A9W8LFC6_9FUNG</name>
<keyword evidence="4" id="KW-1185">Reference proteome</keyword>
<dbReference type="OrthoDB" id="1877767at2759"/>
<proteinExistence type="predicted"/>
<dbReference type="EMBL" id="JANBUM010000406">
    <property type="protein sequence ID" value="KAJ2777544.1"/>
    <property type="molecule type" value="Genomic_DNA"/>
</dbReference>
<evidence type="ECO:0000313" key="3">
    <source>
        <dbReference type="EMBL" id="KAJ2777544.1"/>
    </source>
</evidence>
<evidence type="ECO:0000313" key="4">
    <source>
        <dbReference type="Proteomes" id="UP001140172"/>
    </source>
</evidence>
<dbReference type="AlphaFoldDB" id="A0A9W8LFC6"/>
<feature type="region of interest" description="Disordered" evidence="1">
    <location>
        <begin position="1"/>
        <end position="25"/>
    </location>
</feature>
<evidence type="ECO:0000256" key="1">
    <source>
        <dbReference type="SAM" id="MobiDB-lite"/>
    </source>
</evidence>
<feature type="compositionally biased region" description="Polar residues" evidence="1">
    <location>
        <begin position="1"/>
        <end position="11"/>
    </location>
</feature>
<reference evidence="3" key="1">
    <citation type="submission" date="2022-07" db="EMBL/GenBank/DDBJ databases">
        <title>Phylogenomic reconstructions and comparative analyses of Kickxellomycotina fungi.</title>
        <authorList>
            <person name="Reynolds N.K."/>
            <person name="Stajich J.E."/>
            <person name="Barry K."/>
            <person name="Grigoriev I.V."/>
            <person name="Crous P."/>
            <person name="Smith M.E."/>
        </authorList>
    </citation>
    <scope>NUCLEOTIDE SEQUENCE</scope>
    <source>
        <strain evidence="3">BCRC 34489</strain>
    </source>
</reference>
<dbReference type="Gene3D" id="2.60.40.4370">
    <property type="match status" value="1"/>
</dbReference>
<dbReference type="InterPro" id="IPR019481">
    <property type="entry name" value="TFIIIC_triple_barrel"/>
</dbReference>
<comment type="caution">
    <text evidence="3">The sequence shown here is derived from an EMBL/GenBank/DDBJ whole genome shotgun (WGS) entry which is preliminary data.</text>
</comment>
<dbReference type="Pfam" id="PF10419">
    <property type="entry name" value="TFIIIC_sub6"/>
    <property type="match status" value="1"/>
</dbReference>
<feature type="region of interest" description="Disordered" evidence="1">
    <location>
        <begin position="68"/>
        <end position="133"/>
    </location>
</feature>
<protein>
    <recommendedName>
        <fullName evidence="2">Transcription factor TFIIIC triple barrel domain-containing protein</fullName>
    </recommendedName>
</protein>
<gene>
    <name evidence="3" type="ORF">GGI15_004468</name>
</gene>
<sequence>MAGSARRSSGPQPRPTAAGEDDAYDYDDEEYFVVASMPFRALDKAAEVANSPNRPGARVEKYNRRIMELKKLRQAAGQPQRNSDDQDDDNEDEDDDEDDQDEADDTEGSEYEDSGDNGASGDERRRRPGGVQRGRRVAQYALIDMHTARPMLELEGAIYQGTPDELLGTHLLLDIGADNEDGSERTRAELLGATSRTIIFHPVRMKKNPDYIL</sequence>